<comment type="caution">
    <text evidence="1">The sequence shown here is derived from an EMBL/GenBank/DDBJ whole genome shotgun (WGS) entry which is preliminary data.</text>
</comment>
<proteinExistence type="predicted"/>
<reference evidence="1 2" key="1">
    <citation type="journal article" date="2021" name="Front. Genet.">
        <title>Chromosome-Level Genome Assembly Reveals Significant Gene Expansion in the Toll and IMD Signaling Pathways of Dendrolimus kikuchii.</title>
        <authorList>
            <person name="Zhou J."/>
            <person name="Wu P."/>
            <person name="Xiong Z."/>
            <person name="Liu N."/>
            <person name="Zhao N."/>
            <person name="Ji M."/>
            <person name="Qiu Y."/>
            <person name="Yang B."/>
        </authorList>
    </citation>
    <scope>NUCLEOTIDE SEQUENCE [LARGE SCALE GENOMIC DNA]</scope>
    <source>
        <strain evidence="1">Ann1</strain>
    </source>
</reference>
<evidence type="ECO:0000313" key="2">
    <source>
        <dbReference type="Proteomes" id="UP000824533"/>
    </source>
</evidence>
<dbReference type="EMBL" id="CM034414">
    <property type="protein sequence ID" value="KAJ0170165.1"/>
    <property type="molecule type" value="Genomic_DNA"/>
</dbReference>
<name>A0ACC1CEY6_9NEOP</name>
<dbReference type="Proteomes" id="UP000824533">
    <property type="component" value="Linkage Group LG28"/>
</dbReference>
<accession>A0ACC1CEY6</accession>
<keyword evidence="2" id="KW-1185">Reference proteome</keyword>
<sequence length="478" mass="53875">MAAVSSALDSIKVQEQSDDEPYSPNTRDTSTPDLHEDDKHDDKAYSSSFSIHNVLKKERDSNSPENVFSTDKLLQNTPNFEESIDSLRQSANTSPIDDDDGRAEISVGDDNSCCSDDTVLSVGNEAPMSNFEEKSQDNIQGLTTFKHIQTHLNTISQLSQNINITQPLLLRPNPITPNPLMFLNQPLIFQNPLMSQDLKLNMGNRLPSPQNLPPNFGMNFGLRKNDVKNSRADENRRLYVPQKSDERDFMNQNCLKFSIDNILKADFGRRITDPLNKRKTKARFESKVSPTKETVAKPDVVESRIPEVKANEKIGAIDLSKADDSGSNQSSASGTTTGDGQMVWPAWVYCTRYSDRPSSGPRTRRPKKPPGDGNDEKRPRTAFSGPQLARLKHEFAENRYLTERRRQSLAAELGLAEAQIKIWFQNKRAKIKKASGQRNPLALQLMAQGLYNHSTVPLTKEEEELEMKAREREQQNRC</sequence>
<gene>
    <name evidence="1" type="ORF">K1T71_014093</name>
</gene>
<organism evidence="1 2">
    <name type="scientific">Dendrolimus kikuchii</name>
    <dbReference type="NCBI Taxonomy" id="765133"/>
    <lineage>
        <taxon>Eukaryota</taxon>
        <taxon>Metazoa</taxon>
        <taxon>Ecdysozoa</taxon>
        <taxon>Arthropoda</taxon>
        <taxon>Hexapoda</taxon>
        <taxon>Insecta</taxon>
        <taxon>Pterygota</taxon>
        <taxon>Neoptera</taxon>
        <taxon>Endopterygota</taxon>
        <taxon>Lepidoptera</taxon>
        <taxon>Glossata</taxon>
        <taxon>Ditrysia</taxon>
        <taxon>Bombycoidea</taxon>
        <taxon>Lasiocampidae</taxon>
        <taxon>Dendrolimus</taxon>
    </lineage>
</organism>
<evidence type="ECO:0000313" key="1">
    <source>
        <dbReference type="EMBL" id="KAJ0170165.1"/>
    </source>
</evidence>
<protein>
    <submittedName>
        <fullName evidence="1">Uncharacterized protein</fullName>
    </submittedName>
</protein>